<dbReference type="Proteomes" id="UP001054837">
    <property type="component" value="Unassembled WGS sequence"/>
</dbReference>
<reference evidence="2 3" key="1">
    <citation type="submission" date="2021-06" db="EMBL/GenBank/DDBJ databases">
        <title>Caerostris darwini draft genome.</title>
        <authorList>
            <person name="Kono N."/>
            <person name="Arakawa K."/>
        </authorList>
    </citation>
    <scope>NUCLEOTIDE SEQUENCE [LARGE SCALE GENOMIC DNA]</scope>
</reference>
<evidence type="ECO:0000256" key="1">
    <source>
        <dbReference type="SAM" id="MobiDB-lite"/>
    </source>
</evidence>
<name>A0AAV4SK42_9ARAC</name>
<accession>A0AAV4SK42</accession>
<comment type="caution">
    <text evidence="2">The sequence shown here is derived from an EMBL/GenBank/DDBJ whole genome shotgun (WGS) entry which is preliminary data.</text>
</comment>
<protein>
    <submittedName>
        <fullName evidence="2">Uncharacterized protein</fullName>
    </submittedName>
</protein>
<proteinExistence type="predicted"/>
<feature type="region of interest" description="Disordered" evidence="1">
    <location>
        <begin position="1"/>
        <end position="25"/>
    </location>
</feature>
<sequence>MTEESDLDASILPIEEDNTDSSDENTMELDCESMVQALAFYNNIFEHTDNKELKKKIKKSIRVNALAIVKIVASQNTYIAQLEGRVQAMEKNTTDRTSLQQALITEAVAKEVERKFPALKDISRILTVAKVPSTVSYADRVKSGTTTESSKTVIKNKVSKKHITTVKPKVETSSSAETRKLVQAKLDIRKLKIGVKQVRNIRNGGIIIETDTDTDLDKLIQEFKLQDELTKNFIIDKPALKKPQIICFDVAQDTSGEYAISL</sequence>
<organism evidence="2 3">
    <name type="scientific">Caerostris darwini</name>
    <dbReference type="NCBI Taxonomy" id="1538125"/>
    <lineage>
        <taxon>Eukaryota</taxon>
        <taxon>Metazoa</taxon>
        <taxon>Ecdysozoa</taxon>
        <taxon>Arthropoda</taxon>
        <taxon>Chelicerata</taxon>
        <taxon>Arachnida</taxon>
        <taxon>Araneae</taxon>
        <taxon>Araneomorphae</taxon>
        <taxon>Entelegynae</taxon>
        <taxon>Araneoidea</taxon>
        <taxon>Araneidae</taxon>
        <taxon>Caerostris</taxon>
    </lineage>
</organism>
<dbReference type="AlphaFoldDB" id="A0AAV4SK42"/>
<dbReference type="EMBL" id="BPLQ01007827">
    <property type="protein sequence ID" value="GIY32627.1"/>
    <property type="molecule type" value="Genomic_DNA"/>
</dbReference>
<evidence type="ECO:0000313" key="3">
    <source>
        <dbReference type="Proteomes" id="UP001054837"/>
    </source>
</evidence>
<keyword evidence="3" id="KW-1185">Reference proteome</keyword>
<evidence type="ECO:0000313" key="2">
    <source>
        <dbReference type="EMBL" id="GIY32627.1"/>
    </source>
</evidence>
<gene>
    <name evidence="2" type="ORF">CDAR_287291</name>
</gene>
<feature type="compositionally biased region" description="Acidic residues" evidence="1">
    <location>
        <begin position="14"/>
        <end position="25"/>
    </location>
</feature>